<dbReference type="Proteomes" id="UP001234297">
    <property type="component" value="Chromosome 12"/>
</dbReference>
<evidence type="ECO:0000313" key="1">
    <source>
        <dbReference type="EMBL" id="KAJ8615491.1"/>
    </source>
</evidence>
<proteinExistence type="predicted"/>
<reference evidence="1 2" key="1">
    <citation type="journal article" date="2022" name="Hortic Res">
        <title>A haplotype resolved chromosomal level avocado genome allows analysis of novel avocado genes.</title>
        <authorList>
            <person name="Nath O."/>
            <person name="Fletcher S.J."/>
            <person name="Hayward A."/>
            <person name="Shaw L.M."/>
            <person name="Masouleh A.K."/>
            <person name="Furtado A."/>
            <person name="Henry R.J."/>
            <person name="Mitter N."/>
        </authorList>
    </citation>
    <scope>NUCLEOTIDE SEQUENCE [LARGE SCALE GENOMIC DNA]</scope>
    <source>
        <strain evidence="2">cv. Hass</strain>
    </source>
</reference>
<gene>
    <name evidence="1" type="ORF">MRB53_034863</name>
</gene>
<protein>
    <submittedName>
        <fullName evidence="1">Uncharacterized protein</fullName>
    </submittedName>
</protein>
<organism evidence="1 2">
    <name type="scientific">Persea americana</name>
    <name type="common">Avocado</name>
    <dbReference type="NCBI Taxonomy" id="3435"/>
    <lineage>
        <taxon>Eukaryota</taxon>
        <taxon>Viridiplantae</taxon>
        <taxon>Streptophyta</taxon>
        <taxon>Embryophyta</taxon>
        <taxon>Tracheophyta</taxon>
        <taxon>Spermatophyta</taxon>
        <taxon>Magnoliopsida</taxon>
        <taxon>Magnoliidae</taxon>
        <taxon>Laurales</taxon>
        <taxon>Lauraceae</taxon>
        <taxon>Persea</taxon>
    </lineage>
</organism>
<name>A0ACC2K2Z6_PERAE</name>
<sequence length="97" mass="10600">MGGESLSHAPEKEVALAILGTIVVDSPILLLVCFHKALSAKLANLHRLANILLPSSSSSTITERPSRSSALDLCQRYQFLHNIYKYYCAGEDEVSLI</sequence>
<evidence type="ECO:0000313" key="2">
    <source>
        <dbReference type="Proteomes" id="UP001234297"/>
    </source>
</evidence>
<comment type="caution">
    <text evidence="1">The sequence shown here is derived from an EMBL/GenBank/DDBJ whole genome shotgun (WGS) entry which is preliminary data.</text>
</comment>
<keyword evidence="2" id="KW-1185">Reference proteome</keyword>
<dbReference type="EMBL" id="CM056820">
    <property type="protein sequence ID" value="KAJ8615491.1"/>
    <property type="molecule type" value="Genomic_DNA"/>
</dbReference>
<accession>A0ACC2K2Z6</accession>